<evidence type="ECO:0000313" key="4">
    <source>
        <dbReference type="Proteomes" id="UP000017819"/>
    </source>
</evidence>
<reference evidence="3 4" key="1">
    <citation type="journal article" date="2014" name="Genome Announc.">
        <title>Draft Genome Sequence of Lutibaculum baratangense Strain AMV1T, Isolated from a Mud Volcano in Andamans, India.</title>
        <authorList>
            <person name="Singh A."/>
            <person name="Sreenivas A."/>
            <person name="Sathyanarayana Reddy G."/>
            <person name="Pinnaka A.K."/>
            <person name="Shivaji S."/>
        </authorList>
    </citation>
    <scope>NUCLEOTIDE SEQUENCE [LARGE SCALE GENOMIC DNA]</scope>
    <source>
        <strain evidence="3 4">AMV1</strain>
    </source>
</reference>
<dbReference type="PANTHER" id="PTHR43377">
    <property type="entry name" value="BILIVERDIN REDUCTASE A"/>
    <property type="match status" value="1"/>
</dbReference>
<evidence type="ECO:0000259" key="2">
    <source>
        <dbReference type="Pfam" id="PF22725"/>
    </source>
</evidence>
<organism evidence="3 4">
    <name type="scientific">Lutibaculum baratangense AMV1</name>
    <dbReference type="NCBI Taxonomy" id="631454"/>
    <lineage>
        <taxon>Bacteria</taxon>
        <taxon>Pseudomonadati</taxon>
        <taxon>Pseudomonadota</taxon>
        <taxon>Alphaproteobacteria</taxon>
        <taxon>Hyphomicrobiales</taxon>
        <taxon>Tepidamorphaceae</taxon>
        <taxon>Lutibaculum</taxon>
    </lineage>
</organism>
<feature type="domain" description="GFO/IDH/MocA-like oxidoreductase" evidence="2">
    <location>
        <begin position="138"/>
        <end position="220"/>
    </location>
</feature>
<evidence type="ECO:0000313" key="3">
    <source>
        <dbReference type="EMBL" id="ESR26556.1"/>
    </source>
</evidence>
<dbReference type="EMBL" id="AWXZ01000014">
    <property type="protein sequence ID" value="ESR26556.1"/>
    <property type="molecule type" value="Genomic_DNA"/>
</dbReference>
<dbReference type="InterPro" id="IPR036291">
    <property type="entry name" value="NAD(P)-bd_dom_sf"/>
</dbReference>
<dbReference type="GO" id="GO:0000166">
    <property type="term" value="F:nucleotide binding"/>
    <property type="evidence" value="ECO:0007669"/>
    <property type="project" value="InterPro"/>
</dbReference>
<dbReference type="Gene3D" id="3.30.360.10">
    <property type="entry name" value="Dihydrodipicolinate Reductase, domain 2"/>
    <property type="match status" value="1"/>
</dbReference>
<dbReference type="Pfam" id="PF01408">
    <property type="entry name" value="GFO_IDH_MocA"/>
    <property type="match status" value="1"/>
</dbReference>
<dbReference type="InterPro" id="IPR051450">
    <property type="entry name" value="Gfo/Idh/MocA_Oxidoreductases"/>
</dbReference>
<dbReference type="InterPro" id="IPR000683">
    <property type="entry name" value="Gfo/Idh/MocA-like_OxRdtase_N"/>
</dbReference>
<dbReference type="Pfam" id="PF22725">
    <property type="entry name" value="GFO_IDH_MocA_C3"/>
    <property type="match status" value="1"/>
</dbReference>
<comment type="caution">
    <text evidence="3">The sequence shown here is derived from an EMBL/GenBank/DDBJ whole genome shotgun (WGS) entry which is preliminary data.</text>
</comment>
<dbReference type="Gene3D" id="3.40.50.720">
    <property type="entry name" value="NAD(P)-binding Rossmann-like Domain"/>
    <property type="match status" value="1"/>
</dbReference>
<dbReference type="PANTHER" id="PTHR43377:SF1">
    <property type="entry name" value="BILIVERDIN REDUCTASE A"/>
    <property type="match status" value="1"/>
</dbReference>
<keyword evidence="4" id="KW-1185">Reference proteome</keyword>
<dbReference type="AlphaFoldDB" id="V4RKH9"/>
<evidence type="ECO:0000259" key="1">
    <source>
        <dbReference type="Pfam" id="PF01408"/>
    </source>
</evidence>
<dbReference type="STRING" id="631454.N177_0775"/>
<dbReference type="InterPro" id="IPR055170">
    <property type="entry name" value="GFO_IDH_MocA-like_dom"/>
</dbReference>
<name>V4RKH9_9HYPH</name>
<gene>
    <name evidence="3" type="ORF">N177_0775</name>
</gene>
<proteinExistence type="predicted"/>
<accession>V4RKH9</accession>
<protein>
    <submittedName>
        <fullName evidence="3">Putative oxidoreductase, Gfo/Idh/MocA family</fullName>
    </submittedName>
</protein>
<dbReference type="SUPFAM" id="SSF55347">
    <property type="entry name" value="Glyceraldehyde-3-phosphate dehydrogenase-like, C-terminal domain"/>
    <property type="match status" value="1"/>
</dbReference>
<dbReference type="SUPFAM" id="SSF51735">
    <property type="entry name" value="NAD(P)-binding Rossmann-fold domains"/>
    <property type="match status" value="1"/>
</dbReference>
<feature type="domain" description="Gfo/Idh/MocA-like oxidoreductase N-terminal" evidence="1">
    <location>
        <begin position="1"/>
        <end position="113"/>
    </location>
</feature>
<dbReference type="eggNOG" id="COG0673">
    <property type="taxonomic scope" value="Bacteria"/>
</dbReference>
<sequence length="315" mass="33796">MVGLGYFGRFHAKHHAQNPDCDLVAVCDADAGTAKRLAEEHGCEALTDHLALKGRVDAVSIAVPTTHHARVARDLMDAGIHVLIEKPVTETVAEAEELLELAAARGLVLQVGHIESFSSVFKVLRERVRAPLYLEATRVGPWRGGRATDVSVVLDLMIHDLDLVMSLVDAPVERVEGLGAPVLSGSEDMARARLTFANGAIADVTASRVAEAVDRRLRVFEDGVLHECDFAAHVLTRKSVGSEAEDPIAVERTEIPREDSLGNEIAEFVACVRDGTAPTVGGRRGAEALRVAQLVMEDARARLGRMSAQGRNSAA</sequence>
<dbReference type="Proteomes" id="UP000017819">
    <property type="component" value="Unassembled WGS sequence"/>
</dbReference>